<gene>
    <name evidence="1" type="ORF">J2W83_005094</name>
</gene>
<evidence type="ECO:0000313" key="1">
    <source>
        <dbReference type="EMBL" id="MDR6715449.1"/>
    </source>
</evidence>
<reference evidence="1" key="1">
    <citation type="submission" date="2023-07" db="EMBL/GenBank/DDBJ databases">
        <title>Sorghum-associated microbial communities from plants grown in Nebraska, USA.</title>
        <authorList>
            <person name="Schachtman D."/>
        </authorList>
    </citation>
    <scope>NUCLEOTIDE SEQUENCE</scope>
    <source>
        <strain evidence="1">BE56</strain>
    </source>
</reference>
<keyword evidence="2" id="KW-1185">Reference proteome</keyword>
<protein>
    <submittedName>
        <fullName evidence="1">Uncharacterized protein</fullName>
    </submittedName>
</protein>
<sequence>MMDSTPLPPSVLQDFLLNAQVWLNTADECLQHLHLIVNDADACRCLDDTLANLAVRADSLGLIEVADYTFALRNLLAPVCCHGHLLPDVLPHVQACLDLLAWQLELVDPQTGRLNLDTSEQTQLLDALTSVLEQPPAQTCAPGHACSHPIATDQNNDHSTRRQ</sequence>
<accession>A0ACC6KAK0</accession>
<name>A0ACC6KAK0_9PSED</name>
<dbReference type="Proteomes" id="UP001259587">
    <property type="component" value="Unassembled WGS sequence"/>
</dbReference>
<dbReference type="EMBL" id="JAVDTH010000054">
    <property type="protein sequence ID" value="MDR6715449.1"/>
    <property type="molecule type" value="Genomic_DNA"/>
</dbReference>
<comment type="caution">
    <text evidence="1">The sequence shown here is derived from an EMBL/GenBank/DDBJ whole genome shotgun (WGS) entry which is preliminary data.</text>
</comment>
<proteinExistence type="predicted"/>
<evidence type="ECO:0000313" key="2">
    <source>
        <dbReference type="Proteomes" id="UP001259587"/>
    </source>
</evidence>
<organism evidence="1 2">
    <name type="scientific">Pseudomonas hunanensis</name>
    <dbReference type="NCBI Taxonomy" id="1247546"/>
    <lineage>
        <taxon>Bacteria</taxon>
        <taxon>Pseudomonadati</taxon>
        <taxon>Pseudomonadota</taxon>
        <taxon>Gammaproteobacteria</taxon>
        <taxon>Pseudomonadales</taxon>
        <taxon>Pseudomonadaceae</taxon>
        <taxon>Pseudomonas</taxon>
    </lineage>
</organism>